<gene>
    <name evidence="2" type="ORF">AALT52_10295</name>
</gene>
<keyword evidence="1" id="KW-0079">Bacteriocin immunity</keyword>
<organism evidence="2 3">
    <name type="scientific">Ligilactobacillus faecis</name>
    <dbReference type="NCBI Taxonomy" id="762833"/>
    <lineage>
        <taxon>Bacteria</taxon>
        <taxon>Bacillati</taxon>
        <taxon>Bacillota</taxon>
        <taxon>Bacilli</taxon>
        <taxon>Lactobacillales</taxon>
        <taxon>Lactobacillaceae</taxon>
        <taxon>Ligilactobacillus</taxon>
    </lineage>
</organism>
<proteinExistence type="predicted"/>
<accession>A0ABV4DRZ6</accession>
<dbReference type="SUPFAM" id="SSF109797">
    <property type="entry name" value="Bacteriocin immunity protein-like"/>
    <property type="match status" value="1"/>
</dbReference>
<keyword evidence="3" id="KW-1185">Reference proteome</keyword>
<dbReference type="RefSeq" id="WP_369943380.1">
    <property type="nucleotide sequence ID" value="NZ_JBCLUF010000065.1"/>
</dbReference>
<protein>
    <submittedName>
        <fullName evidence="2">Bacteriocin immunity protein</fullName>
    </submittedName>
</protein>
<dbReference type="InterPro" id="IPR023130">
    <property type="entry name" value="Ta0600-like_sf"/>
</dbReference>
<sequence length="99" mass="11641">MDHGHKDLREVQLLISELPKTKEFTENPDFKSLYLSLKNEETQKYTPAAINSMSKNISMYLMTHNYSAPKELIDLQKILVKLNTKQNSLRHIPFLFNLY</sequence>
<dbReference type="EMBL" id="JBCLUF010000065">
    <property type="protein sequence ID" value="MEY8663234.1"/>
    <property type="molecule type" value="Genomic_DNA"/>
</dbReference>
<reference evidence="2 3" key="1">
    <citation type="submission" date="2024-03" db="EMBL/GenBank/DDBJ databases">
        <title>Mouse gut bacterial collection (mGBC) of GemPharmatech.</title>
        <authorList>
            <person name="He Y."/>
            <person name="Dong L."/>
            <person name="Wu D."/>
            <person name="Gao X."/>
            <person name="Lin Z."/>
        </authorList>
    </citation>
    <scope>NUCLEOTIDE SEQUENCE [LARGE SCALE GENOMIC DNA]</scope>
    <source>
        <strain evidence="2 3">15-30</strain>
    </source>
</reference>
<evidence type="ECO:0000256" key="1">
    <source>
        <dbReference type="ARBA" id="ARBA00023025"/>
    </source>
</evidence>
<dbReference type="Pfam" id="PF08951">
    <property type="entry name" value="EntA_Immun"/>
    <property type="match status" value="1"/>
</dbReference>
<evidence type="ECO:0000313" key="2">
    <source>
        <dbReference type="EMBL" id="MEY8663234.1"/>
    </source>
</evidence>
<name>A0ABV4DRZ6_9LACO</name>
<evidence type="ECO:0000313" key="3">
    <source>
        <dbReference type="Proteomes" id="UP001565236"/>
    </source>
</evidence>
<comment type="caution">
    <text evidence="2">The sequence shown here is derived from an EMBL/GenBank/DDBJ whole genome shotgun (WGS) entry which is preliminary data.</text>
</comment>
<dbReference type="InterPro" id="IPR015046">
    <property type="entry name" value="LciA_Immunity-like"/>
</dbReference>
<dbReference type="Proteomes" id="UP001565236">
    <property type="component" value="Unassembled WGS sequence"/>
</dbReference>
<dbReference type="Gene3D" id="1.20.1440.50">
    <property type="entry name" value="Ta0600-like"/>
    <property type="match status" value="1"/>
</dbReference>